<dbReference type="InterPro" id="IPR053842">
    <property type="entry name" value="NikA-like"/>
</dbReference>
<proteinExistence type="predicted"/>
<reference evidence="1 2" key="1">
    <citation type="submission" date="2018-03" db="EMBL/GenBank/DDBJ databases">
        <title>The ancient ancestry and fast evolution of plastids.</title>
        <authorList>
            <person name="Moore K.R."/>
            <person name="Magnabosco C."/>
            <person name="Momper L."/>
            <person name="Gold D.A."/>
            <person name="Bosak T."/>
            <person name="Fournier G.P."/>
        </authorList>
    </citation>
    <scope>NUCLEOTIDE SEQUENCE [LARGE SCALE GENOMIC DNA]</scope>
    <source>
        <strain evidence="1 2">CCALA 016</strain>
    </source>
</reference>
<name>A0A2T1LQR3_9CHRO</name>
<evidence type="ECO:0008006" key="3">
    <source>
        <dbReference type="Google" id="ProtNLM"/>
    </source>
</evidence>
<reference evidence="1 2" key="2">
    <citation type="submission" date="2018-03" db="EMBL/GenBank/DDBJ databases">
        <authorList>
            <person name="Keele B.F."/>
        </authorList>
    </citation>
    <scope>NUCLEOTIDE SEQUENCE [LARGE SCALE GENOMIC DNA]</scope>
    <source>
        <strain evidence="1 2">CCALA 016</strain>
    </source>
</reference>
<accession>A0A2T1LQR3</accession>
<comment type="caution">
    <text evidence="1">The sequence shown here is derived from an EMBL/GenBank/DDBJ whole genome shotgun (WGS) entry which is preliminary data.</text>
</comment>
<protein>
    <recommendedName>
        <fullName evidence="3">Mobilization protein</fullName>
    </recommendedName>
</protein>
<dbReference type="Pfam" id="PF21983">
    <property type="entry name" value="NikA-like"/>
    <property type="match status" value="1"/>
</dbReference>
<keyword evidence="2" id="KW-1185">Reference proteome</keyword>
<organism evidence="1 2">
    <name type="scientific">Aphanothece hegewaldii CCALA 016</name>
    <dbReference type="NCBI Taxonomy" id="2107694"/>
    <lineage>
        <taxon>Bacteria</taxon>
        <taxon>Bacillati</taxon>
        <taxon>Cyanobacteriota</taxon>
        <taxon>Cyanophyceae</taxon>
        <taxon>Oscillatoriophycideae</taxon>
        <taxon>Chroococcales</taxon>
        <taxon>Aphanothecaceae</taxon>
        <taxon>Aphanothece</taxon>
    </lineage>
</organism>
<dbReference type="RefSeq" id="WP_106459574.1">
    <property type="nucleotide sequence ID" value="NZ_PXOH01000078.1"/>
</dbReference>
<dbReference type="AlphaFoldDB" id="A0A2T1LQR3"/>
<gene>
    <name evidence="1" type="ORF">C7H19_24775</name>
</gene>
<dbReference type="EMBL" id="PXOH01000078">
    <property type="protein sequence ID" value="PSF28133.1"/>
    <property type="molecule type" value="Genomic_DNA"/>
</dbReference>
<evidence type="ECO:0000313" key="1">
    <source>
        <dbReference type="EMBL" id="PSF28133.1"/>
    </source>
</evidence>
<sequence>MIKKDKSSTKKTEIVIVRVTLQEKKRLNQKALRGGTNVSEWIRRTALDKELPTPKSDRQLYANLLLIYDSLKTLRLQVKDESEEAYKNLDLIQSLLKTMIQRFLNH</sequence>
<dbReference type="Proteomes" id="UP000239001">
    <property type="component" value="Unassembled WGS sequence"/>
</dbReference>
<evidence type="ECO:0000313" key="2">
    <source>
        <dbReference type="Proteomes" id="UP000239001"/>
    </source>
</evidence>